<gene>
    <name evidence="2" type="ORF">EFY87_19745</name>
</gene>
<name>A0A3M9LVM6_9MICO</name>
<sequence>MSNELERWADARHSLIPSKEERQHSRAVAGLIRETKFHGLKVDAEAALTGRIMERAVDLDNHRRQLANGDPVLDAVLARIEVGFVDKAQGIQRNFGSPFHS</sequence>
<dbReference type="RefSeq" id="WP_123273199.1">
    <property type="nucleotide sequence ID" value="NZ_RJJQ01000035.1"/>
</dbReference>
<reference evidence="2 3" key="1">
    <citation type="submission" date="2018-11" db="EMBL/GenBank/DDBJ databases">
        <title>Draft genome of Simplicispira Flexivirga sp. BO-16.</title>
        <authorList>
            <person name="Im W.T."/>
        </authorList>
    </citation>
    <scope>NUCLEOTIDE SEQUENCE [LARGE SCALE GENOMIC DNA]</scope>
    <source>
        <strain evidence="2 3">BO-16</strain>
    </source>
</reference>
<feature type="region of interest" description="Disordered" evidence="1">
    <location>
        <begin position="1"/>
        <end position="21"/>
    </location>
</feature>
<dbReference type="EMBL" id="RJJQ01000035">
    <property type="protein sequence ID" value="RNI17027.1"/>
    <property type="molecule type" value="Genomic_DNA"/>
</dbReference>
<evidence type="ECO:0000313" key="2">
    <source>
        <dbReference type="EMBL" id="RNI17027.1"/>
    </source>
</evidence>
<evidence type="ECO:0000256" key="1">
    <source>
        <dbReference type="SAM" id="MobiDB-lite"/>
    </source>
</evidence>
<protein>
    <submittedName>
        <fullName evidence="2">Uncharacterized protein</fullName>
    </submittedName>
</protein>
<proteinExistence type="predicted"/>
<organism evidence="2 3">
    <name type="scientific">Flexivirga caeni</name>
    <dbReference type="NCBI Taxonomy" id="2294115"/>
    <lineage>
        <taxon>Bacteria</taxon>
        <taxon>Bacillati</taxon>
        <taxon>Actinomycetota</taxon>
        <taxon>Actinomycetes</taxon>
        <taxon>Micrococcales</taxon>
        <taxon>Dermacoccaceae</taxon>
        <taxon>Flexivirga</taxon>
    </lineage>
</organism>
<evidence type="ECO:0000313" key="3">
    <source>
        <dbReference type="Proteomes" id="UP000271678"/>
    </source>
</evidence>
<dbReference type="AlphaFoldDB" id="A0A3M9LVM6"/>
<dbReference type="Proteomes" id="UP000271678">
    <property type="component" value="Unassembled WGS sequence"/>
</dbReference>
<dbReference type="OrthoDB" id="3828524at2"/>
<accession>A0A3M9LVM6</accession>
<keyword evidence="3" id="KW-1185">Reference proteome</keyword>
<comment type="caution">
    <text evidence="2">The sequence shown here is derived from an EMBL/GenBank/DDBJ whole genome shotgun (WGS) entry which is preliminary data.</text>
</comment>